<evidence type="ECO:0000256" key="5">
    <source>
        <dbReference type="ARBA" id="ARBA00023288"/>
    </source>
</evidence>
<dbReference type="InterPro" id="IPR006059">
    <property type="entry name" value="SBP"/>
</dbReference>
<keyword evidence="1" id="KW-1003">Cell membrane</keyword>
<dbReference type="EMBL" id="CP146256">
    <property type="protein sequence ID" value="XAH72416.1"/>
    <property type="molecule type" value="Genomic_DNA"/>
</dbReference>
<name>A0ABZ3EQF0_9FIRM</name>
<gene>
    <name evidence="6" type="ORF">V6984_12875</name>
</gene>
<keyword evidence="2" id="KW-0732">Signal</keyword>
<evidence type="ECO:0000313" key="6">
    <source>
        <dbReference type="EMBL" id="XAH72416.1"/>
    </source>
</evidence>
<dbReference type="SUPFAM" id="SSF53850">
    <property type="entry name" value="Periplasmic binding protein-like II"/>
    <property type="match status" value="1"/>
</dbReference>
<evidence type="ECO:0000256" key="3">
    <source>
        <dbReference type="ARBA" id="ARBA00023136"/>
    </source>
</evidence>
<proteinExistence type="predicted"/>
<dbReference type="Gene3D" id="3.40.190.10">
    <property type="entry name" value="Periplasmic binding protein-like II"/>
    <property type="match status" value="1"/>
</dbReference>
<dbReference type="Proteomes" id="UP001451571">
    <property type="component" value="Chromosome"/>
</dbReference>
<organism evidence="6 7">
    <name type="scientific">Kineothrix sedimenti</name>
    <dbReference type="NCBI Taxonomy" id="3123317"/>
    <lineage>
        <taxon>Bacteria</taxon>
        <taxon>Bacillati</taxon>
        <taxon>Bacillota</taxon>
        <taxon>Clostridia</taxon>
        <taxon>Lachnospirales</taxon>
        <taxon>Lachnospiraceae</taxon>
        <taxon>Kineothrix</taxon>
    </lineage>
</organism>
<sequence>MSKGRKAGILGLAAVLALQLAGCGKTNEVQETAGTQDKDYIYVADYRTLEAEGYTTGSMIFGEDEKVYFAGSSEDGTTQLFSMDIGTEGNTPEQVPVELEADAFISAIGTDSEGNLILGLVKYMSAAADEEAVTEDAAAGVESVEIRKISQDGRMLESVDVMNSLGKVKDLYIQHILEDKDGNYYVNANQSIYVLKPSGEMLCELPVGTYIENLFRMRDGTVVVGFYGDTDWRLQAVDLSGKTLKDLNSSISFGYGTYQAGADTDILYTRETKLYTCNISDTEPTEVLDWLESDVNSTSLRGVKQLKDGRIAALSVDFMSEQSKPELIVVTKKERSEVPEKATLTYGTVMVPYYLSNDIAAFNKQSDKYRIEVKQYGDDSMDYDERVALLAADLASGQGPDLIDMVYSFTSLDKLISMGALEDITSYLENDTVINKEDYFENVLYTYARDGKLYAIIPWFGINTLVGKVSDVGDKRTWTVDDMIKLIDSKPADTQILDYNTKNSVLQLLCSMNMEEFVDEETGACDFTGEEFKRIMEFSNRFPKEISEEPDSSQFDRIRNGQLLLMEENLTSVQQFQIYEHIFGEEINVIGYPTINDYGSIIKSNGTTAGMNVNSKNKEGAWEFLKFNLTKERQENIQSANGGFPTMKAALEKQFAKDMEAEYYEDTDGTQKEKSKSTWTYGSGTDNVTVDVYAASKEQVDRVREIIERSVGLDGTESEEMLSIISEEAQSYFEGQKSADDAAALIQNRLQTYINETR</sequence>
<evidence type="ECO:0000313" key="7">
    <source>
        <dbReference type="Proteomes" id="UP001451571"/>
    </source>
</evidence>
<keyword evidence="5" id="KW-0449">Lipoprotein</keyword>
<dbReference type="SUPFAM" id="SSF101898">
    <property type="entry name" value="NHL repeat"/>
    <property type="match status" value="1"/>
</dbReference>
<evidence type="ECO:0000256" key="4">
    <source>
        <dbReference type="ARBA" id="ARBA00023139"/>
    </source>
</evidence>
<evidence type="ECO:0000256" key="2">
    <source>
        <dbReference type="ARBA" id="ARBA00022729"/>
    </source>
</evidence>
<dbReference type="PANTHER" id="PTHR43649">
    <property type="entry name" value="ARABINOSE-BINDING PROTEIN-RELATED"/>
    <property type="match status" value="1"/>
</dbReference>
<evidence type="ECO:0000256" key="1">
    <source>
        <dbReference type="ARBA" id="ARBA00022475"/>
    </source>
</evidence>
<dbReference type="InterPro" id="IPR050490">
    <property type="entry name" value="Bact_solute-bd_prot1"/>
</dbReference>
<keyword evidence="7" id="KW-1185">Reference proteome</keyword>
<protein>
    <submittedName>
        <fullName evidence="6">Extracellular solute-binding protein</fullName>
    </submittedName>
</protein>
<dbReference type="RefSeq" id="WP_342756032.1">
    <property type="nucleotide sequence ID" value="NZ_CP146256.1"/>
</dbReference>
<dbReference type="PANTHER" id="PTHR43649:SF33">
    <property type="entry name" value="POLYGALACTURONAN_RHAMNOGALACTURONAN-BINDING PROTEIN YTCQ"/>
    <property type="match status" value="1"/>
</dbReference>
<accession>A0ABZ3EQF0</accession>
<dbReference type="Pfam" id="PF13416">
    <property type="entry name" value="SBP_bac_8"/>
    <property type="match status" value="1"/>
</dbReference>
<reference evidence="6 7" key="1">
    <citation type="submission" date="2024-02" db="EMBL/GenBank/DDBJ databases">
        <title>Bacterial strain from lacustrine sediment.</title>
        <authorList>
            <person name="Petit C."/>
            <person name="Fadhlaoui K."/>
        </authorList>
    </citation>
    <scope>NUCLEOTIDE SEQUENCE [LARGE SCALE GENOMIC DNA]</scope>
    <source>
        <strain evidence="6 7">IPX-CK</strain>
    </source>
</reference>
<keyword evidence="4" id="KW-0564">Palmitate</keyword>
<keyword evidence="3" id="KW-0472">Membrane</keyword>